<reference evidence="2" key="1">
    <citation type="journal article" date="2014" name="Int. J. Syst. Evol. Microbiol.">
        <title>Complete genome of a new Firmicutes species belonging to the dominant human colonic microbiota ('Ruminococcus bicirculans') reveals two chromosomes and a selective capacity to utilize plant glucans.</title>
        <authorList>
            <consortium name="NISC Comparative Sequencing Program"/>
            <person name="Wegmann U."/>
            <person name="Louis P."/>
            <person name="Goesmann A."/>
            <person name="Henrissat B."/>
            <person name="Duncan S.H."/>
            <person name="Flint H.J."/>
        </authorList>
    </citation>
    <scope>NUCLEOTIDE SEQUENCE</scope>
    <source>
        <strain evidence="2">VKM B-1499</strain>
    </source>
</reference>
<organism evidence="2 3">
    <name type="scientific">Brevundimonas intermedia</name>
    <dbReference type="NCBI Taxonomy" id="74315"/>
    <lineage>
        <taxon>Bacteria</taxon>
        <taxon>Pseudomonadati</taxon>
        <taxon>Pseudomonadota</taxon>
        <taxon>Alphaproteobacteria</taxon>
        <taxon>Caulobacterales</taxon>
        <taxon>Caulobacteraceae</taxon>
        <taxon>Brevundimonas</taxon>
    </lineage>
</organism>
<protein>
    <recommendedName>
        <fullName evidence="4">DUF2141 domain-containing protein</fullName>
    </recommendedName>
</protein>
<dbReference type="Proteomes" id="UP001143509">
    <property type="component" value="Unassembled WGS sequence"/>
</dbReference>
<comment type="caution">
    <text evidence="2">The sequence shown here is derived from an EMBL/GenBank/DDBJ whole genome shotgun (WGS) entry which is preliminary data.</text>
</comment>
<sequence length="142" mass="14751">MKTLSTLCACAALAAAALASTSALAADVTFDFDVAAPTGRIMVALFNSEANYGGEGQPVRYAMVEAGAPSRRVTFADLPDGDYAMRAFHDMDGDGKMKTNPFGMPVEPFAFSNNAVGNMGPASWDRAKFAATGAVAQTISLK</sequence>
<evidence type="ECO:0000313" key="3">
    <source>
        <dbReference type="Proteomes" id="UP001143509"/>
    </source>
</evidence>
<accession>A0ABQ5T7V4</accession>
<keyword evidence="1" id="KW-0732">Signal</keyword>
<reference evidence="2" key="2">
    <citation type="submission" date="2023-01" db="EMBL/GenBank/DDBJ databases">
        <authorList>
            <person name="Sun Q."/>
            <person name="Evtushenko L."/>
        </authorList>
    </citation>
    <scope>NUCLEOTIDE SEQUENCE</scope>
    <source>
        <strain evidence="2">VKM B-1499</strain>
    </source>
</reference>
<keyword evidence="3" id="KW-1185">Reference proteome</keyword>
<name>A0ABQ5T7V4_9CAUL</name>
<dbReference type="RefSeq" id="WP_271165075.1">
    <property type="nucleotide sequence ID" value="NZ_BSFD01000004.1"/>
</dbReference>
<evidence type="ECO:0000256" key="1">
    <source>
        <dbReference type="SAM" id="SignalP"/>
    </source>
</evidence>
<dbReference type="InterPro" id="IPR018673">
    <property type="entry name" value="DUF2141"/>
</dbReference>
<proteinExistence type="predicted"/>
<feature type="signal peptide" evidence="1">
    <location>
        <begin position="1"/>
        <end position="25"/>
    </location>
</feature>
<evidence type="ECO:0000313" key="2">
    <source>
        <dbReference type="EMBL" id="GLK48865.1"/>
    </source>
</evidence>
<evidence type="ECO:0008006" key="4">
    <source>
        <dbReference type="Google" id="ProtNLM"/>
    </source>
</evidence>
<gene>
    <name evidence="2" type="ORF">GCM10017620_18380</name>
</gene>
<dbReference type="Pfam" id="PF09912">
    <property type="entry name" value="DUF2141"/>
    <property type="match status" value="1"/>
</dbReference>
<feature type="chain" id="PRO_5047287984" description="DUF2141 domain-containing protein" evidence="1">
    <location>
        <begin position="26"/>
        <end position="142"/>
    </location>
</feature>
<dbReference type="EMBL" id="BSFD01000004">
    <property type="protein sequence ID" value="GLK48865.1"/>
    <property type="molecule type" value="Genomic_DNA"/>
</dbReference>